<dbReference type="OrthoDB" id="183792at2"/>
<dbReference type="RefSeq" id="WP_143158056.1">
    <property type="nucleotide sequence ID" value="NZ_FQYR01000002.1"/>
</dbReference>
<dbReference type="EMBL" id="FQYR01000002">
    <property type="protein sequence ID" value="SHI69215.1"/>
    <property type="molecule type" value="Genomic_DNA"/>
</dbReference>
<evidence type="ECO:0000313" key="1">
    <source>
        <dbReference type="EMBL" id="SHI69215.1"/>
    </source>
</evidence>
<dbReference type="STRING" id="1123071.SAMN02745181_0666"/>
<dbReference type="AlphaFoldDB" id="A0A1M6D7N1"/>
<sequence length="342" mass="40150">MITRRKIKYPVNPSLHHYLYHFGRQSDIPLVYDDLLRFTGSIPYEDPKGKETLWLTVMYPREDMKELHDKLTMIYAVLKIGGNNPLHKHLTVDRIDFGEFGNSRPFRIKIINQYNDNADYFYVKVADASRIFGLELEHILSPNRINYLVNGNTLIEDHIAGVPGNVFLRDYITRPDLNKVRIAKEFTKFNERCFIRLLGDMRSVNYVVDITPDFEEVQYRVRPIDFDQQSYESSGRVYQAYYFQSNRDITRMSFKNLNRQTIQQYAEEERSQMARRAAADQRRLNALLTMMRKSDIAPTSHLKSLAAELDRMHGTTMFSKCKSMGDLTAKHVKYMLGIDFKV</sequence>
<keyword evidence="2" id="KW-1185">Reference proteome</keyword>
<gene>
    <name evidence="1" type="ORF">SAMN02745181_0666</name>
</gene>
<evidence type="ECO:0000313" key="2">
    <source>
        <dbReference type="Proteomes" id="UP000184510"/>
    </source>
</evidence>
<proteinExistence type="predicted"/>
<dbReference type="Proteomes" id="UP000184510">
    <property type="component" value="Unassembled WGS sequence"/>
</dbReference>
<organism evidence="1 2">
    <name type="scientific">Rubritalea squalenifaciens DSM 18772</name>
    <dbReference type="NCBI Taxonomy" id="1123071"/>
    <lineage>
        <taxon>Bacteria</taxon>
        <taxon>Pseudomonadati</taxon>
        <taxon>Verrucomicrobiota</taxon>
        <taxon>Verrucomicrobiia</taxon>
        <taxon>Verrucomicrobiales</taxon>
        <taxon>Rubritaleaceae</taxon>
        <taxon>Rubritalea</taxon>
    </lineage>
</organism>
<name>A0A1M6D7N1_9BACT</name>
<accession>A0A1M6D7N1</accession>
<protein>
    <submittedName>
        <fullName evidence="1">Uncharacterized protein</fullName>
    </submittedName>
</protein>
<reference evidence="1 2" key="1">
    <citation type="submission" date="2016-11" db="EMBL/GenBank/DDBJ databases">
        <authorList>
            <person name="Jaros S."/>
            <person name="Januszkiewicz K."/>
            <person name="Wedrychowicz H."/>
        </authorList>
    </citation>
    <scope>NUCLEOTIDE SEQUENCE [LARGE SCALE GENOMIC DNA]</scope>
    <source>
        <strain evidence="1 2">DSM 18772</strain>
    </source>
</reference>
<dbReference type="InParanoid" id="A0A1M6D7N1"/>